<protein>
    <submittedName>
        <fullName evidence="1">Uncharacterized protein</fullName>
    </submittedName>
</protein>
<keyword evidence="2" id="KW-1185">Reference proteome</keyword>
<dbReference type="Proteomes" id="UP000828941">
    <property type="component" value="Chromosome 4"/>
</dbReference>
<organism evidence="1 2">
    <name type="scientific">Bauhinia variegata</name>
    <name type="common">Purple orchid tree</name>
    <name type="synonym">Phanera variegata</name>
    <dbReference type="NCBI Taxonomy" id="167791"/>
    <lineage>
        <taxon>Eukaryota</taxon>
        <taxon>Viridiplantae</taxon>
        <taxon>Streptophyta</taxon>
        <taxon>Embryophyta</taxon>
        <taxon>Tracheophyta</taxon>
        <taxon>Spermatophyta</taxon>
        <taxon>Magnoliopsida</taxon>
        <taxon>eudicotyledons</taxon>
        <taxon>Gunneridae</taxon>
        <taxon>Pentapetalae</taxon>
        <taxon>rosids</taxon>
        <taxon>fabids</taxon>
        <taxon>Fabales</taxon>
        <taxon>Fabaceae</taxon>
        <taxon>Cercidoideae</taxon>
        <taxon>Cercideae</taxon>
        <taxon>Bauhiniinae</taxon>
        <taxon>Bauhinia</taxon>
    </lineage>
</organism>
<name>A0ACB9PH98_BAUVA</name>
<evidence type="ECO:0000313" key="2">
    <source>
        <dbReference type="Proteomes" id="UP000828941"/>
    </source>
</evidence>
<evidence type="ECO:0000313" key="1">
    <source>
        <dbReference type="EMBL" id="KAI4348130.1"/>
    </source>
</evidence>
<proteinExistence type="predicted"/>
<sequence>MSEDVLSITIAKMRNALLPSVPSRLHCYGNNEAKMENLKVPMQMNDLIHFHSNGISMGSKIFNNGSQLGNGGNIMSIQSHSLIDDYNRHYPVSLQSNYSNIKDISQQSLMLSKKQSISQHEEGRGNKRKRPYEFTDNSMSPLREMIHHQKIQVPISEPKWHQAIEDSRDIHAHKLQMPVRGRQKLSEKITSLQKLVSPYGKTDTASVLHEASLYIKLLQEQIQNLYQMLSFSYNTVKTIHAQGCGEKQVDLRSKGLCLVPISITQKVAMEDQLVHHDSASRRINVLPRNF</sequence>
<reference evidence="1 2" key="1">
    <citation type="journal article" date="2022" name="DNA Res.">
        <title>Chromosomal-level genome assembly of the orchid tree Bauhinia variegata (Leguminosae; Cercidoideae) supports the allotetraploid origin hypothesis of Bauhinia.</title>
        <authorList>
            <person name="Zhong Y."/>
            <person name="Chen Y."/>
            <person name="Zheng D."/>
            <person name="Pang J."/>
            <person name="Liu Y."/>
            <person name="Luo S."/>
            <person name="Meng S."/>
            <person name="Qian L."/>
            <person name="Wei D."/>
            <person name="Dai S."/>
            <person name="Zhou R."/>
        </authorList>
    </citation>
    <scope>NUCLEOTIDE SEQUENCE [LARGE SCALE GENOMIC DNA]</scope>
    <source>
        <strain evidence="1">BV-YZ2020</strain>
    </source>
</reference>
<accession>A0ACB9PH98</accession>
<gene>
    <name evidence="1" type="ORF">L6164_008889</name>
</gene>
<dbReference type="EMBL" id="CM039429">
    <property type="protein sequence ID" value="KAI4348130.1"/>
    <property type="molecule type" value="Genomic_DNA"/>
</dbReference>
<comment type="caution">
    <text evidence="1">The sequence shown here is derived from an EMBL/GenBank/DDBJ whole genome shotgun (WGS) entry which is preliminary data.</text>
</comment>